<dbReference type="Proteomes" id="UP001159363">
    <property type="component" value="Chromosome 6"/>
</dbReference>
<accession>A0ABQ9H561</accession>
<name>A0ABQ9H561_9NEOP</name>
<sequence length="156" mass="18011">MIKEYHDAYYKLRKSYHRDKNQHSFKKKIENFVAEDIECDCEKDKKIPCSESKFMYDQQNTRMGYIGSKKGNNYNFQENGLSDFEKCESEDTINSSRDRKNENNESISIPSTSQIRIKLPATALMSDRFGVSDRATTAVASNVLQDIGLITEKQKA</sequence>
<reference evidence="2 3" key="1">
    <citation type="submission" date="2023-02" db="EMBL/GenBank/DDBJ databases">
        <title>LHISI_Scaffold_Assembly.</title>
        <authorList>
            <person name="Stuart O.P."/>
            <person name="Cleave R."/>
            <person name="Magrath M.J.L."/>
            <person name="Mikheyev A.S."/>
        </authorList>
    </citation>
    <scope>NUCLEOTIDE SEQUENCE [LARGE SCALE GENOMIC DNA]</scope>
    <source>
        <strain evidence="2">Daus_M_001</strain>
        <tissue evidence="2">Leg muscle</tissue>
    </source>
</reference>
<proteinExistence type="predicted"/>
<dbReference type="EMBL" id="JARBHB010000007">
    <property type="protein sequence ID" value="KAJ8879418.1"/>
    <property type="molecule type" value="Genomic_DNA"/>
</dbReference>
<evidence type="ECO:0000313" key="3">
    <source>
        <dbReference type="Proteomes" id="UP001159363"/>
    </source>
</evidence>
<organism evidence="2 3">
    <name type="scientific">Dryococelus australis</name>
    <dbReference type="NCBI Taxonomy" id="614101"/>
    <lineage>
        <taxon>Eukaryota</taxon>
        <taxon>Metazoa</taxon>
        <taxon>Ecdysozoa</taxon>
        <taxon>Arthropoda</taxon>
        <taxon>Hexapoda</taxon>
        <taxon>Insecta</taxon>
        <taxon>Pterygota</taxon>
        <taxon>Neoptera</taxon>
        <taxon>Polyneoptera</taxon>
        <taxon>Phasmatodea</taxon>
        <taxon>Verophasmatodea</taxon>
        <taxon>Anareolatae</taxon>
        <taxon>Phasmatidae</taxon>
        <taxon>Eurycanthinae</taxon>
        <taxon>Dryococelus</taxon>
    </lineage>
</organism>
<evidence type="ECO:0000313" key="2">
    <source>
        <dbReference type="EMBL" id="KAJ8879418.1"/>
    </source>
</evidence>
<feature type="region of interest" description="Disordered" evidence="1">
    <location>
        <begin position="87"/>
        <end position="111"/>
    </location>
</feature>
<keyword evidence="3" id="KW-1185">Reference proteome</keyword>
<comment type="caution">
    <text evidence="2">The sequence shown here is derived from an EMBL/GenBank/DDBJ whole genome shotgun (WGS) entry which is preliminary data.</text>
</comment>
<protein>
    <submittedName>
        <fullName evidence="2">Uncharacterized protein</fullName>
    </submittedName>
</protein>
<evidence type="ECO:0000256" key="1">
    <source>
        <dbReference type="SAM" id="MobiDB-lite"/>
    </source>
</evidence>
<gene>
    <name evidence="2" type="ORF">PR048_020026</name>
</gene>